<keyword evidence="1" id="KW-0175">Coiled coil</keyword>
<feature type="compositionally biased region" description="Polar residues" evidence="2">
    <location>
        <begin position="683"/>
        <end position="716"/>
    </location>
</feature>
<dbReference type="Proteomes" id="UP000799779">
    <property type="component" value="Unassembled WGS sequence"/>
</dbReference>
<feature type="region of interest" description="Disordered" evidence="2">
    <location>
        <begin position="675"/>
        <end position="717"/>
    </location>
</feature>
<evidence type="ECO:0000256" key="2">
    <source>
        <dbReference type="SAM" id="MobiDB-lite"/>
    </source>
</evidence>
<keyword evidence="3" id="KW-0472">Membrane</keyword>
<evidence type="ECO:0000313" key="5">
    <source>
        <dbReference type="Proteomes" id="UP000799779"/>
    </source>
</evidence>
<evidence type="ECO:0000256" key="3">
    <source>
        <dbReference type="SAM" id="Phobius"/>
    </source>
</evidence>
<feature type="coiled-coil region" evidence="1">
    <location>
        <begin position="348"/>
        <end position="393"/>
    </location>
</feature>
<organism evidence="4 5">
    <name type="scientific">Amniculicola lignicola CBS 123094</name>
    <dbReference type="NCBI Taxonomy" id="1392246"/>
    <lineage>
        <taxon>Eukaryota</taxon>
        <taxon>Fungi</taxon>
        <taxon>Dikarya</taxon>
        <taxon>Ascomycota</taxon>
        <taxon>Pezizomycotina</taxon>
        <taxon>Dothideomycetes</taxon>
        <taxon>Pleosporomycetidae</taxon>
        <taxon>Pleosporales</taxon>
        <taxon>Amniculicolaceae</taxon>
        <taxon>Amniculicola</taxon>
    </lineage>
</organism>
<dbReference type="EMBL" id="ML977560">
    <property type="protein sequence ID" value="KAF2006159.1"/>
    <property type="molecule type" value="Genomic_DNA"/>
</dbReference>
<feature type="region of interest" description="Disordered" evidence="2">
    <location>
        <begin position="771"/>
        <end position="890"/>
    </location>
</feature>
<accession>A0A6A5WZE0</accession>
<evidence type="ECO:0000313" key="4">
    <source>
        <dbReference type="EMBL" id="KAF2006159.1"/>
    </source>
</evidence>
<feature type="coiled-coil region" evidence="1">
    <location>
        <begin position="431"/>
        <end position="507"/>
    </location>
</feature>
<keyword evidence="3" id="KW-1133">Transmembrane helix</keyword>
<dbReference type="OrthoDB" id="3789140at2759"/>
<feature type="coiled-coil region" evidence="1">
    <location>
        <begin position="263"/>
        <end position="318"/>
    </location>
</feature>
<name>A0A6A5WZE0_9PLEO</name>
<feature type="compositionally biased region" description="Basic and acidic residues" evidence="2">
    <location>
        <begin position="771"/>
        <end position="814"/>
    </location>
</feature>
<dbReference type="AlphaFoldDB" id="A0A6A5WZE0"/>
<evidence type="ECO:0000256" key="1">
    <source>
        <dbReference type="SAM" id="Coils"/>
    </source>
</evidence>
<protein>
    <submittedName>
        <fullName evidence="4">Uncharacterized protein</fullName>
    </submittedName>
</protein>
<proteinExistence type="predicted"/>
<sequence length="890" mass="100415">MTGVVDSVRDYAQNHPVAASLIIALPGTYFLMSGNSITCNTPGIEGIAKSVGLCRAAISPSNSPVAGTTPGLTLYESQHPLETRLVSQTSPWEDKPTPWLLFRIIQTTSSNVFCLVATVNDRLELRMPTALGNRWAEHFAFSRLAFVAITTALPGAFLIFVRKRPDMWAAKHRQQITTALHIFVLVTITHQRVSLQDVLVVTAVMLSFEALRRASELSSTQDEPHPFSGSGNHLNSSNVIVTETEIVDHASERTDSIGVGCAFETGEEEIDRLRRALVQVQTADKNKETDLRRTQIDLRNARDTLNDTFAEYTSLRDEMKTVKQTIGRDHQAIIYRKDIELFALRKGNEQKENYIKEKEAKLEDLHRSYRAALDLKDAQMRNLKERVAFLERQQSHSIDSNPGGEEKHPAALQVKLLRVQGRNSVEVERPNEETVLEIAKLKEELAEAQRGSEAVSRIQDELHRAWNSTYEMQNALNDEQQNHAQVREKYQEVAKRLEEEMKKNMLRTPLPRLETIQEQDRQELEVMFNAAQQDNLKLYAELETKDKLLRETSVQLAAKEQDLSGLREELKIEKSINEDMEAARPSVVHRAHYQRMEGQLKEIRYKLTVKIAELEQLQLNAQVTSEELEQNTKAKKLLKESLAHLQDENTGLKRQIAELEAAKEQLMLDHERLSKHRTRETRISSAEYTSARSSGATLITDPSNRPISAEVSSQVPVPSRPTAADVVVTNDFETNRFSLISTSAPPLELRSTKRKSLTLKGIVRKLIRRDEKGDDTKEAKSGKEITPKEVKDVKSKEKEALRPRTALGKKDKNVPIRPKTAAELKPSPKNAAVPMPKGMEAMRPKTSMASPSGRYYHDVAPSEKGLIGGEFERPKSGWGSQKKLLRRSMA</sequence>
<feature type="transmembrane region" description="Helical" evidence="3">
    <location>
        <begin position="139"/>
        <end position="161"/>
    </location>
</feature>
<keyword evidence="3" id="KW-0812">Transmembrane</keyword>
<feature type="coiled-coil region" evidence="1">
    <location>
        <begin position="549"/>
        <end position="583"/>
    </location>
</feature>
<keyword evidence="5" id="KW-1185">Reference proteome</keyword>
<gene>
    <name evidence="4" type="ORF">P154DRAFT_254451</name>
</gene>
<reference evidence="4" key="1">
    <citation type="journal article" date="2020" name="Stud. Mycol.">
        <title>101 Dothideomycetes genomes: a test case for predicting lifestyles and emergence of pathogens.</title>
        <authorList>
            <person name="Haridas S."/>
            <person name="Albert R."/>
            <person name="Binder M."/>
            <person name="Bloem J."/>
            <person name="Labutti K."/>
            <person name="Salamov A."/>
            <person name="Andreopoulos B."/>
            <person name="Baker S."/>
            <person name="Barry K."/>
            <person name="Bills G."/>
            <person name="Bluhm B."/>
            <person name="Cannon C."/>
            <person name="Castanera R."/>
            <person name="Culley D."/>
            <person name="Daum C."/>
            <person name="Ezra D."/>
            <person name="Gonzalez J."/>
            <person name="Henrissat B."/>
            <person name="Kuo A."/>
            <person name="Liang C."/>
            <person name="Lipzen A."/>
            <person name="Lutzoni F."/>
            <person name="Magnuson J."/>
            <person name="Mondo S."/>
            <person name="Nolan M."/>
            <person name="Ohm R."/>
            <person name="Pangilinan J."/>
            <person name="Park H.-J."/>
            <person name="Ramirez L."/>
            <person name="Alfaro M."/>
            <person name="Sun H."/>
            <person name="Tritt A."/>
            <person name="Yoshinaga Y."/>
            <person name="Zwiers L.-H."/>
            <person name="Turgeon B."/>
            <person name="Goodwin S."/>
            <person name="Spatafora J."/>
            <person name="Crous P."/>
            <person name="Grigoriev I."/>
        </authorList>
    </citation>
    <scope>NUCLEOTIDE SEQUENCE</scope>
    <source>
        <strain evidence="4">CBS 123094</strain>
    </source>
</reference>